<name>A0ABP3ERK2_9ACTN</name>
<dbReference type="EMBL" id="BAAABV010000005">
    <property type="protein sequence ID" value="GAA0271127.1"/>
    <property type="molecule type" value="Genomic_DNA"/>
</dbReference>
<organism evidence="1 2">
    <name type="scientific">Streptomyces polychromogenes</name>
    <dbReference type="NCBI Taxonomy" id="67342"/>
    <lineage>
        <taxon>Bacteria</taxon>
        <taxon>Bacillati</taxon>
        <taxon>Actinomycetota</taxon>
        <taxon>Actinomycetes</taxon>
        <taxon>Kitasatosporales</taxon>
        <taxon>Streptomycetaceae</taxon>
        <taxon>Streptomyces</taxon>
    </lineage>
</organism>
<dbReference type="Proteomes" id="UP001501867">
    <property type="component" value="Unassembled WGS sequence"/>
</dbReference>
<gene>
    <name evidence="1" type="ORF">GCM10010302_05870</name>
</gene>
<sequence>MDAKKLTFDKDWYPHYPEKHQTSGSAPCVLGKWVLFNTNGVPSTVSSSIVAVSQEDPKDLHRITAIPIGSAKKSFWPSKLSCDPMTNMIYQADTGVGKVAAVRINPATGQLTKVWGPIDQRTFGFFTLFGPKNQRVVLSTHIDVTNPLTALGVGAGVYGEQFIWCDALTGRELARSDYVDAMSQGILPTPGYGGLAYMLQSDGGIASFQVVKASA</sequence>
<accession>A0ABP3ERK2</accession>
<protein>
    <submittedName>
        <fullName evidence="1">Uncharacterized protein</fullName>
    </submittedName>
</protein>
<proteinExistence type="predicted"/>
<comment type="caution">
    <text evidence="1">The sequence shown here is derived from an EMBL/GenBank/DDBJ whole genome shotgun (WGS) entry which is preliminary data.</text>
</comment>
<reference evidence="2" key="1">
    <citation type="journal article" date="2019" name="Int. J. Syst. Evol. Microbiol.">
        <title>The Global Catalogue of Microorganisms (GCM) 10K type strain sequencing project: providing services to taxonomists for standard genome sequencing and annotation.</title>
        <authorList>
            <consortium name="The Broad Institute Genomics Platform"/>
            <consortium name="The Broad Institute Genome Sequencing Center for Infectious Disease"/>
            <person name="Wu L."/>
            <person name="Ma J."/>
        </authorList>
    </citation>
    <scope>NUCLEOTIDE SEQUENCE [LARGE SCALE GENOMIC DNA]</scope>
    <source>
        <strain evidence="2">JCM 4505</strain>
    </source>
</reference>
<evidence type="ECO:0000313" key="2">
    <source>
        <dbReference type="Proteomes" id="UP001501867"/>
    </source>
</evidence>
<dbReference type="RefSeq" id="WP_344151816.1">
    <property type="nucleotide sequence ID" value="NZ_BAAABV010000005.1"/>
</dbReference>
<keyword evidence="2" id="KW-1185">Reference proteome</keyword>
<evidence type="ECO:0000313" key="1">
    <source>
        <dbReference type="EMBL" id="GAA0271127.1"/>
    </source>
</evidence>